<dbReference type="InterPro" id="IPR023881">
    <property type="entry name" value="Thiol_BshA"/>
</dbReference>
<proteinExistence type="predicted"/>
<dbReference type="AlphaFoldDB" id="A0A523RR97"/>
<evidence type="ECO:0000313" key="3">
    <source>
        <dbReference type="EMBL" id="TET08312.1"/>
    </source>
</evidence>
<dbReference type="PANTHER" id="PTHR45947">
    <property type="entry name" value="SULFOQUINOVOSYL TRANSFERASE SQD2"/>
    <property type="match status" value="1"/>
</dbReference>
<protein>
    <submittedName>
        <fullName evidence="3">N-acetyl-alpha-D-glucosaminyl L-malate synthase BshA</fullName>
    </submittedName>
</protein>
<feature type="non-terminal residue" evidence="3">
    <location>
        <position position="350"/>
    </location>
</feature>
<dbReference type="EMBL" id="SOKJ01000365">
    <property type="protein sequence ID" value="TET08312.1"/>
    <property type="molecule type" value="Genomic_DNA"/>
</dbReference>
<dbReference type="Pfam" id="PF00534">
    <property type="entry name" value="Glycos_transf_1"/>
    <property type="match status" value="1"/>
</dbReference>
<feature type="domain" description="Glycosyl transferase family 1" evidence="1">
    <location>
        <begin position="182"/>
        <end position="336"/>
    </location>
</feature>
<dbReference type="NCBIfam" id="TIGR03999">
    <property type="entry name" value="thiol_BshA"/>
    <property type="match status" value="1"/>
</dbReference>
<evidence type="ECO:0000259" key="1">
    <source>
        <dbReference type="Pfam" id="PF00534"/>
    </source>
</evidence>
<dbReference type="Pfam" id="PF13439">
    <property type="entry name" value="Glyco_transf_4"/>
    <property type="match status" value="1"/>
</dbReference>
<gene>
    <name evidence="3" type="primary">bshA</name>
    <name evidence="3" type="ORF">E3J84_06355</name>
</gene>
<dbReference type="Gene3D" id="3.40.50.2000">
    <property type="entry name" value="Glycogen Phosphorylase B"/>
    <property type="match status" value="2"/>
</dbReference>
<name>A0A523RR97_UNCAE</name>
<evidence type="ECO:0000313" key="4">
    <source>
        <dbReference type="Proteomes" id="UP000316360"/>
    </source>
</evidence>
<feature type="domain" description="Glycosyltransferase subfamily 4-like N-terminal" evidence="2">
    <location>
        <begin position="12"/>
        <end position="175"/>
    </location>
</feature>
<reference evidence="3 4" key="1">
    <citation type="submission" date="2019-03" db="EMBL/GenBank/DDBJ databases">
        <title>Metabolic potential of uncultured bacteria and archaea associated with petroleum seepage in deep-sea sediments.</title>
        <authorList>
            <person name="Dong X."/>
            <person name="Hubert C."/>
        </authorList>
    </citation>
    <scope>NUCLEOTIDE SEQUENCE [LARGE SCALE GENOMIC DNA]</scope>
    <source>
        <strain evidence="3">E44_bin7</strain>
    </source>
</reference>
<dbReference type="InterPro" id="IPR050194">
    <property type="entry name" value="Glycosyltransferase_grp1"/>
</dbReference>
<comment type="caution">
    <text evidence="3">The sequence shown here is derived from an EMBL/GenBank/DDBJ whole genome shotgun (WGS) entry which is preliminary data.</text>
</comment>
<accession>A0A523RR97</accession>
<dbReference type="InterPro" id="IPR028098">
    <property type="entry name" value="Glyco_trans_4-like_N"/>
</dbReference>
<dbReference type="GO" id="GO:0016757">
    <property type="term" value="F:glycosyltransferase activity"/>
    <property type="evidence" value="ECO:0007669"/>
    <property type="project" value="InterPro"/>
</dbReference>
<dbReference type="SUPFAM" id="SSF53756">
    <property type="entry name" value="UDP-Glycosyltransferase/glycogen phosphorylase"/>
    <property type="match status" value="1"/>
</dbReference>
<evidence type="ECO:0000259" key="2">
    <source>
        <dbReference type="Pfam" id="PF13439"/>
    </source>
</evidence>
<sequence length="350" mass="39003">MKIGIVCYPTFGGSGILASELGISLAKEHEVHLISYACPPRLRIDNHRISYHKVDVPPYPLFEYSPYTLALTSKIIDVMEHHRLDIIHVHYAIPHAASAYLAKKALHGKVKIVTTLHGTDVYLLGLNPSYKPIVEFSMENSDSLTAVSEFLKKETLEKFNITRPIAVIPNFVNSEKYKRIGRGKEKIICHISNFRPLKRTADIVRIFGMIVKEIDSRLYLVGEGPTKCTAQRLVEKLGLKKKVCFRGNVSDVSKILGKSDLFLLPSEQESFGLAALEAMSSEVPVVASKVGGLPEVIRHGKDGYLAKVGDLETMAEYCLKILTNDGLAEKMGKQARMRVLEKFTTEKVVP</sequence>
<dbReference type="InterPro" id="IPR001296">
    <property type="entry name" value="Glyco_trans_1"/>
</dbReference>
<dbReference type="GO" id="GO:0071793">
    <property type="term" value="P:bacillithiol biosynthetic process"/>
    <property type="evidence" value="ECO:0007669"/>
    <property type="project" value="InterPro"/>
</dbReference>
<organism evidence="3 4">
    <name type="scientific">Aerophobetes bacterium</name>
    <dbReference type="NCBI Taxonomy" id="2030807"/>
    <lineage>
        <taxon>Bacteria</taxon>
        <taxon>Candidatus Aerophobota</taxon>
    </lineage>
</organism>
<dbReference type="Proteomes" id="UP000316360">
    <property type="component" value="Unassembled WGS sequence"/>
</dbReference>
<dbReference type="PANTHER" id="PTHR45947:SF13">
    <property type="entry name" value="TRANSFERASE"/>
    <property type="match status" value="1"/>
</dbReference>